<keyword evidence="2" id="KW-1185">Reference proteome</keyword>
<dbReference type="AlphaFoldDB" id="A0A8J2YWP8"/>
<dbReference type="Proteomes" id="UP000646365">
    <property type="component" value="Unassembled WGS sequence"/>
</dbReference>
<sequence>MTDPAAIRWLTPTGEPVSCVEKLKVLTENLVELKQMAQDALEDAILMGCDEAQVRRVLADLMAGLENPYAKH</sequence>
<proteinExistence type="predicted"/>
<name>A0A8J2YWP8_9PROT</name>
<comment type="caution">
    <text evidence="1">The sequence shown here is derived from an EMBL/GenBank/DDBJ whole genome shotgun (WGS) entry which is preliminary data.</text>
</comment>
<organism evidence="1 2">
    <name type="scientific">Aliidongia dinghuensis</name>
    <dbReference type="NCBI Taxonomy" id="1867774"/>
    <lineage>
        <taxon>Bacteria</taxon>
        <taxon>Pseudomonadati</taxon>
        <taxon>Pseudomonadota</taxon>
        <taxon>Alphaproteobacteria</taxon>
        <taxon>Rhodospirillales</taxon>
        <taxon>Dongiaceae</taxon>
        <taxon>Aliidongia</taxon>
    </lineage>
</organism>
<dbReference type="EMBL" id="BMJQ01000011">
    <property type="protein sequence ID" value="GGF31612.1"/>
    <property type="molecule type" value="Genomic_DNA"/>
</dbReference>
<evidence type="ECO:0000313" key="1">
    <source>
        <dbReference type="EMBL" id="GGF31612.1"/>
    </source>
</evidence>
<gene>
    <name evidence="1" type="ORF">GCM10011611_42180</name>
</gene>
<accession>A0A8J2YWP8</accession>
<evidence type="ECO:0000313" key="2">
    <source>
        <dbReference type="Proteomes" id="UP000646365"/>
    </source>
</evidence>
<reference evidence="1" key="1">
    <citation type="journal article" date="2014" name="Int. J. Syst. Evol. Microbiol.">
        <title>Complete genome sequence of Corynebacterium casei LMG S-19264T (=DSM 44701T), isolated from a smear-ripened cheese.</title>
        <authorList>
            <consortium name="US DOE Joint Genome Institute (JGI-PGF)"/>
            <person name="Walter F."/>
            <person name="Albersmeier A."/>
            <person name="Kalinowski J."/>
            <person name="Ruckert C."/>
        </authorList>
    </citation>
    <scope>NUCLEOTIDE SEQUENCE</scope>
    <source>
        <strain evidence="1">CGMCC 1.15725</strain>
    </source>
</reference>
<protein>
    <submittedName>
        <fullName evidence="1">Uncharacterized protein</fullName>
    </submittedName>
</protein>
<dbReference type="RefSeq" id="WP_189049443.1">
    <property type="nucleotide sequence ID" value="NZ_BMJQ01000011.1"/>
</dbReference>
<reference evidence="1" key="2">
    <citation type="submission" date="2020-09" db="EMBL/GenBank/DDBJ databases">
        <authorList>
            <person name="Sun Q."/>
            <person name="Zhou Y."/>
        </authorList>
    </citation>
    <scope>NUCLEOTIDE SEQUENCE</scope>
    <source>
        <strain evidence="1">CGMCC 1.15725</strain>
    </source>
</reference>